<proteinExistence type="predicted"/>
<sequence length="137" mass="15897">MVARSLEKFLTVASLLYTVRRRENGKGKQHKERKSQGESITEGQSHEGSFERAIIYSILYHFCFFLLKKVLAFELHVPCDLGLQLCSKRVFSSQYHWEREKGIATLVDTVSLQGFIVIARRKVLAFQSVWFSFLHDV</sequence>
<name>A0ACC0GLM7_9ERIC</name>
<gene>
    <name evidence="1" type="ORF">LOK49_LG08G00661</name>
</gene>
<evidence type="ECO:0000313" key="1">
    <source>
        <dbReference type="EMBL" id="KAI8002086.1"/>
    </source>
</evidence>
<keyword evidence="2" id="KW-1185">Reference proteome</keyword>
<protein>
    <submittedName>
        <fullName evidence="1">Uncharacterized protein</fullName>
    </submittedName>
</protein>
<accession>A0ACC0GLM7</accession>
<dbReference type="EMBL" id="CM045766">
    <property type="protein sequence ID" value="KAI8002086.1"/>
    <property type="molecule type" value="Genomic_DNA"/>
</dbReference>
<dbReference type="Proteomes" id="UP001060215">
    <property type="component" value="Chromosome 9"/>
</dbReference>
<organism evidence="1 2">
    <name type="scientific">Camellia lanceoleosa</name>
    <dbReference type="NCBI Taxonomy" id="1840588"/>
    <lineage>
        <taxon>Eukaryota</taxon>
        <taxon>Viridiplantae</taxon>
        <taxon>Streptophyta</taxon>
        <taxon>Embryophyta</taxon>
        <taxon>Tracheophyta</taxon>
        <taxon>Spermatophyta</taxon>
        <taxon>Magnoliopsida</taxon>
        <taxon>eudicotyledons</taxon>
        <taxon>Gunneridae</taxon>
        <taxon>Pentapetalae</taxon>
        <taxon>asterids</taxon>
        <taxon>Ericales</taxon>
        <taxon>Theaceae</taxon>
        <taxon>Camellia</taxon>
    </lineage>
</organism>
<reference evidence="1 2" key="1">
    <citation type="journal article" date="2022" name="Plant J.">
        <title>Chromosome-level genome of Camellia lanceoleosa provides a valuable resource for understanding genome evolution and self-incompatibility.</title>
        <authorList>
            <person name="Gong W."/>
            <person name="Xiao S."/>
            <person name="Wang L."/>
            <person name="Liao Z."/>
            <person name="Chang Y."/>
            <person name="Mo W."/>
            <person name="Hu G."/>
            <person name="Li W."/>
            <person name="Zhao G."/>
            <person name="Zhu H."/>
            <person name="Hu X."/>
            <person name="Ji K."/>
            <person name="Xiang X."/>
            <person name="Song Q."/>
            <person name="Yuan D."/>
            <person name="Jin S."/>
            <person name="Zhang L."/>
        </authorList>
    </citation>
    <scope>NUCLEOTIDE SEQUENCE [LARGE SCALE GENOMIC DNA]</scope>
    <source>
        <strain evidence="1">SQ_2022a</strain>
    </source>
</reference>
<comment type="caution">
    <text evidence="1">The sequence shown here is derived from an EMBL/GenBank/DDBJ whole genome shotgun (WGS) entry which is preliminary data.</text>
</comment>
<evidence type="ECO:0000313" key="2">
    <source>
        <dbReference type="Proteomes" id="UP001060215"/>
    </source>
</evidence>